<dbReference type="Proteomes" id="UP000294702">
    <property type="component" value="Unassembled WGS sequence"/>
</dbReference>
<gene>
    <name evidence="2" type="ORF">EV694_1283</name>
</gene>
<protein>
    <submittedName>
        <fullName evidence="2">Uncharacterized protein</fullName>
    </submittedName>
</protein>
<comment type="caution">
    <text evidence="2">The sequence shown here is derived from an EMBL/GenBank/DDBJ whole genome shotgun (WGS) entry which is preliminary data.</text>
</comment>
<feature type="transmembrane region" description="Helical" evidence="1">
    <location>
        <begin position="12"/>
        <end position="33"/>
    </location>
</feature>
<feature type="transmembrane region" description="Helical" evidence="1">
    <location>
        <begin position="82"/>
        <end position="105"/>
    </location>
</feature>
<keyword evidence="1" id="KW-1133">Transmembrane helix</keyword>
<feature type="transmembrane region" description="Helical" evidence="1">
    <location>
        <begin position="53"/>
        <end position="70"/>
    </location>
</feature>
<accession>A0A4R1FYE4</accession>
<keyword evidence="3" id="KW-1185">Reference proteome</keyword>
<keyword evidence="1" id="KW-0472">Membrane</keyword>
<keyword evidence="1" id="KW-0812">Transmembrane</keyword>
<evidence type="ECO:0000313" key="2">
    <source>
        <dbReference type="EMBL" id="TCJ98854.1"/>
    </source>
</evidence>
<dbReference type="InterPro" id="IPR035333">
    <property type="entry name" value="DUF5389"/>
</dbReference>
<evidence type="ECO:0000256" key="1">
    <source>
        <dbReference type="SAM" id="Phobius"/>
    </source>
</evidence>
<name>A0A4R1FYE4_9PAST</name>
<dbReference type="OrthoDB" id="5690765at2"/>
<proteinExistence type="predicted"/>
<evidence type="ECO:0000313" key="3">
    <source>
        <dbReference type="Proteomes" id="UP000294702"/>
    </source>
</evidence>
<reference evidence="2 3" key="1">
    <citation type="submission" date="2019-03" db="EMBL/GenBank/DDBJ databases">
        <title>Genomic Encyclopedia of Type Strains, Phase IV (KMG-IV): sequencing the most valuable type-strain genomes for metagenomic binning, comparative biology and taxonomic classification.</title>
        <authorList>
            <person name="Goeker M."/>
        </authorList>
    </citation>
    <scope>NUCLEOTIDE SEQUENCE [LARGE SCALE GENOMIC DNA]</scope>
    <source>
        <strain evidence="2 3">DSM 15534</strain>
    </source>
</reference>
<dbReference type="AlphaFoldDB" id="A0A4R1FYE4"/>
<dbReference type="Pfam" id="PF17364">
    <property type="entry name" value="DUF5389"/>
    <property type="match status" value="1"/>
</dbReference>
<sequence length="107" mass="12068">MEKDQIPQGFQPFTWGLAIYCLPILLWPLALLISPNLSKNPLLSPGQVDGMSIFLWSYPFILAITARLLFKLRQHRPQLAKNVLILLGLGFYLAVIYIVVVGFVINS</sequence>
<dbReference type="EMBL" id="SMFT01000002">
    <property type="protein sequence ID" value="TCJ98854.1"/>
    <property type="molecule type" value="Genomic_DNA"/>
</dbReference>
<organism evidence="2 3">
    <name type="scientific">Volucribacter psittacicida</name>
    <dbReference type="NCBI Taxonomy" id="203482"/>
    <lineage>
        <taxon>Bacteria</taxon>
        <taxon>Pseudomonadati</taxon>
        <taxon>Pseudomonadota</taxon>
        <taxon>Gammaproteobacteria</taxon>
        <taxon>Pasteurellales</taxon>
        <taxon>Pasteurellaceae</taxon>
        <taxon>Volucribacter</taxon>
    </lineage>
</organism>